<evidence type="ECO:0000313" key="6">
    <source>
        <dbReference type="Proteomes" id="UP000078540"/>
    </source>
</evidence>
<feature type="region of interest" description="Disordered" evidence="2">
    <location>
        <begin position="59"/>
        <end position="79"/>
    </location>
</feature>
<dbReference type="EMBL" id="KQ976701">
    <property type="protein sequence ID" value="KYM77263.1"/>
    <property type="molecule type" value="Genomic_DNA"/>
</dbReference>
<feature type="domain" description="Mitochondrial transcription rescue factor 1 C-terminal" evidence="4">
    <location>
        <begin position="90"/>
        <end position="163"/>
    </location>
</feature>
<accession>A0A195AYE3</accession>
<dbReference type="Gene3D" id="3.10.290.10">
    <property type="entry name" value="RNA-binding S4 domain"/>
    <property type="match status" value="1"/>
</dbReference>
<protein>
    <recommendedName>
        <fullName evidence="4">Mitochondrial transcription rescue factor 1 C-terminal domain-containing protein</fullName>
    </recommendedName>
</protein>
<dbReference type="PROSITE" id="PS50889">
    <property type="entry name" value="S4"/>
    <property type="match status" value="1"/>
</dbReference>
<dbReference type="InterPro" id="IPR036986">
    <property type="entry name" value="S4_RNA-bd_sf"/>
</dbReference>
<reference evidence="5 6" key="1">
    <citation type="submission" date="2015-09" db="EMBL/GenBank/DDBJ databases">
        <title>Atta colombica WGS genome.</title>
        <authorList>
            <person name="Nygaard S."/>
            <person name="Hu H."/>
            <person name="Boomsma J."/>
            <person name="Zhang G."/>
        </authorList>
    </citation>
    <scope>NUCLEOTIDE SEQUENCE [LARGE SCALE GENOMIC DNA]</scope>
    <source>
        <strain evidence="5">Treedump-2</strain>
        <tissue evidence="5">Whole body</tissue>
    </source>
</reference>
<evidence type="ECO:0000313" key="5">
    <source>
        <dbReference type="EMBL" id="KYM77263.1"/>
    </source>
</evidence>
<dbReference type="AlphaFoldDB" id="A0A195AYE3"/>
<evidence type="ECO:0000256" key="3">
    <source>
        <dbReference type="SAM" id="Phobius"/>
    </source>
</evidence>
<proteinExistence type="predicted"/>
<gene>
    <name evidence="5" type="ORF">ALC53_12244</name>
</gene>
<evidence type="ECO:0000256" key="1">
    <source>
        <dbReference type="PROSITE-ProRule" id="PRU00182"/>
    </source>
</evidence>
<keyword evidence="1" id="KW-0694">RNA-binding</keyword>
<evidence type="ECO:0000259" key="4">
    <source>
        <dbReference type="Pfam" id="PF25818"/>
    </source>
</evidence>
<dbReference type="STRING" id="520822.A0A195AYE3"/>
<dbReference type="SUPFAM" id="SSF55174">
    <property type="entry name" value="Alpha-L RNA-binding motif"/>
    <property type="match status" value="1"/>
</dbReference>
<dbReference type="Pfam" id="PF25818">
    <property type="entry name" value="MTRES1_C"/>
    <property type="match status" value="1"/>
</dbReference>
<organism evidence="5 6">
    <name type="scientific">Atta colombica</name>
    <dbReference type="NCBI Taxonomy" id="520822"/>
    <lineage>
        <taxon>Eukaryota</taxon>
        <taxon>Metazoa</taxon>
        <taxon>Ecdysozoa</taxon>
        <taxon>Arthropoda</taxon>
        <taxon>Hexapoda</taxon>
        <taxon>Insecta</taxon>
        <taxon>Pterygota</taxon>
        <taxon>Neoptera</taxon>
        <taxon>Endopterygota</taxon>
        <taxon>Hymenoptera</taxon>
        <taxon>Apocrita</taxon>
        <taxon>Aculeata</taxon>
        <taxon>Formicoidea</taxon>
        <taxon>Formicidae</taxon>
        <taxon>Myrmicinae</taxon>
        <taxon>Atta</taxon>
    </lineage>
</organism>
<sequence>MLSKVTVNIIRRSMYYNARTLCRLRDPLRSNLLCNGDAKPKSVQNHLYIAKRFKSKKKTANIKKDENEDSDKEKEKDDEEEAALGSKIIKVRIPSIRLDTISKTGFGISRNKIDEAFYGSKIRINGNKVLKKSKEMKIGDEIDLILHQSVDNPGLLVINRIVILSMDPVNDGIQMKLSKFSKSYLLSNVALAELALLTCFAFGFVFSESESDESDDDDDEDEEHNLVEIFIH</sequence>
<dbReference type="PANTHER" id="PTHR13633">
    <property type="entry name" value="MITOCHONDRIAL TRANSCRIPTION RESCUE FACTOR 1"/>
    <property type="match status" value="1"/>
</dbReference>
<dbReference type="PANTHER" id="PTHR13633:SF3">
    <property type="entry name" value="MITOCHONDRIAL TRANSCRIPTION RESCUE FACTOR 1"/>
    <property type="match status" value="1"/>
</dbReference>
<keyword evidence="3" id="KW-0472">Membrane</keyword>
<dbReference type="GO" id="GO:1903108">
    <property type="term" value="P:regulation of mitochondrial transcription"/>
    <property type="evidence" value="ECO:0007669"/>
    <property type="project" value="TreeGrafter"/>
</dbReference>
<name>A0A195AYE3_9HYME</name>
<feature type="transmembrane region" description="Helical" evidence="3">
    <location>
        <begin position="184"/>
        <end position="206"/>
    </location>
</feature>
<dbReference type="CDD" id="cd00165">
    <property type="entry name" value="S4"/>
    <property type="match status" value="1"/>
</dbReference>
<feature type="compositionally biased region" description="Basic and acidic residues" evidence="2">
    <location>
        <begin position="62"/>
        <end position="75"/>
    </location>
</feature>
<dbReference type="GO" id="GO:0005739">
    <property type="term" value="C:mitochondrion"/>
    <property type="evidence" value="ECO:0007669"/>
    <property type="project" value="TreeGrafter"/>
</dbReference>
<keyword evidence="6" id="KW-1185">Reference proteome</keyword>
<dbReference type="Proteomes" id="UP000078540">
    <property type="component" value="Unassembled WGS sequence"/>
</dbReference>
<keyword evidence="3" id="KW-0812">Transmembrane</keyword>
<dbReference type="InterPro" id="IPR057896">
    <property type="entry name" value="MTRES1_C"/>
</dbReference>
<evidence type="ECO:0000256" key="2">
    <source>
        <dbReference type="SAM" id="MobiDB-lite"/>
    </source>
</evidence>
<keyword evidence="3" id="KW-1133">Transmembrane helix</keyword>
<dbReference type="GO" id="GO:0003723">
    <property type="term" value="F:RNA binding"/>
    <property type="evidence" value="ECO:0007669"/>
    <property type="project" value="UniProtKB-KW"/>
</dbReference>